<feature type="compositionally biased region" description="Low complexity" evidence="17">
    <location>
        <begin position="494"/>
        <end position="518"/>
    </location>
</feature>
<dbReference type="GO" id="GO:0008380">
    <property type="term" value="P:RNA splicing"/>
    <property type="evidence" value="ECO:0007669"/>
    <property type="project" value="UniProtKB-KW"/>
</dbReference>
<name>A0A1A6H243_NEOLE</name>
<proteinExistence type="predicted"/>
<keyword evidence="11" id="KW-0539">Nucleus</keyword>
<dbReference type="InterPro" id="IPR000504">
    <property type="entry name" value="RRM_dom"/>
</dbReference>
<dbReference type="InterPro" id="IPR035979">
    <property type="entry name" value="RBD_domain_sf"/>
</dbReference>
<dbReference type="FunFam" id="3.30.70.330:FF:000270">
    <property type="entry name" value="RNA binding motif protein 20"/>
    <property type="match status" value="1"/>
</dbReference>
<dbReference type="GO" id="GO:0008270">
    <property type="term" value="F:zinc ion binding"/>
    <property type="evidence" value="ECO:0007669"/>
    <property type="project" value="UniProtKB-KW"/>
</dbReference>
<evidence type="ECO:0000313" key="20">
    <source>
        <dbReference type="EMBL" id="OBS72658.1"/>
    </source>
</evidence>
<feature type="domain" description="Matrin-type" evidence="19">
    <location>
        <begin position="1221"/>
        <end position="1252"/>
    </location>
</feature>
<dbReference type="GO" id="GO:0048025">
    <property type="term" value="P:negative regulation of mRNA splicing, via spliceosome"/>
    <property type="evidence" value="ECO:0007669"/>
    <property type="project" value="UniProtKB-ARBA"/>
</dbReference>
<dbReference type="GO" id="GO:0097157">
    <property type="term" value="F:pre-mRNA intronic binding"/>
    <property type="evidence" value="ECO:0007669"/>
    <property type="project" value="UniProtKB-ARBA"/>
</dbReference>
<feature type="compositionally biased region" description="Basic and acidic residues" evidence="17">
    <location>
        <begin position="532"/>
        <end position="564"/>
    </location>
</feature>
<feature type="compositionally biased region" description="Acidic residues" evidence="17">
    <location>
        <begin position="946"/>
        <end position="959"/>
    </location>
</feature>
<feature type="compositionally biased region" description="Low complexity" evidence="17">
    <location>
        <begin position="837"/>
        <end position="848"/>
    </location>
</feature>
<feature type="compositionally biased region" description="Polar residues" evidence="17">
    <location>
        <begin position="1044"/>
        <end position="1053"/>
    </location>
</feature>
<feature type="compositionally biased region" description="Basic and acidic residues" evidence="17">
    <location>
        <begin position="611"/>
        <end position="632"/>
    </location>
</feature>
<evidence type="ECO:0000256" key="6">
    <source>
        <dbReference type="ARBA" id="ARBA00022723"/>
    </source>
</evidence>
<feature type="compositionally biased region" description="Basic and acidic residues" evidence="17">
    <location>
        <begin position="850"/>
        <end position="871"/>
    </location>
</feature>
<feature type="region of interest" description="Disordered" evidence="17">
    <location>
        <begin position="79"/>
        <end position="127"/>
    </location>
</feature>
<feature type="region of interest" description="Disordered" evidence="17">
    <location>
        <begin position="1261"/>
        <end position="1287"/>
    </location>
</feature>
<feature type="region of interest" description="Disordered" evidence="17">
    <location>
        <begin position="576"/>
        <end position="966"/>
    </location>
</feature>
<keyword evidence="7" id="KW-0863">Zinc-finger</keyword>
<feature type="region of interest" description="Disordered" evidence="17">
    <location>
        <begin position="482"/>
        <end position="564"/>
    </location>
</feature>
<dbReference type="SUPFAM" id="SSF54928">
    <property type="entry name" value="RNA-binding domain, RBD"/>
    <property type="match status" value="1"/>
</dbReference>
<evidence type="ECO:0000256" key="2">
    <source>
        <dbReference type="ARBA" id="ARBA00004331"/>
    </source>
</evidence>
<comment type="function">
    <text evidence="12">RNA-binding protein that acts as a regulator of mRNA splicing of a subset of genes encoding key structural proteins involved in cardiac development, such as TTN (Titin), CACNA1C, CAMK2D or PDLIM5/ENH. Acts as a repressor of mRNA splicing: specifically binds the 5'UCUU-3' motif that is predominantly found within intronic sequences of pre-mRNAs, leading to the exclusion of specific exons in target transcripts. RBM20-mediated exon skipping is hormone-dependent and is essential for TTN isoform transition in both cardiac and skeletal muscles. RBM20-mediated exon skipping of TTN provides substrates for the formation of circular RNA (circRNAs) from the TTN transcripts. Together with RBM24, promotes the expression of short isoforms of PDLIM5/ENH in cardiomyocytes.</text>
</comment>
<evidence type="ECO:0000313" key="21">
    <source>
        <dbReference type="Proteomes" id="UP000092124"/>
    </source>
</evidence>
<evidence type="ECO:0000259" key="19">
    <source>
        <dbReference type="PROSITE" id="PS50171"/>
    </source>
</evidence>
<dbReference type="GO" id="GO:0036464">
    <property type="term" value="C:cytoplasmic ribonucleoprotein granule"/>
    <property type="evidence" value="ECO:0007669"/>
    <property type="project" value="UniProtKB-SubCell"/>
</dbReference>
<feature type="domain" description="RRM" evidence="18">
    <location>
        <begin position="376"/>
        <end position="451"/>
    </location>
</feature>
<dbReference type="InterPro" id="IPR003604">
    <property type="entry name" value="Matrin/U1-like-C_Znf_C2H2"/>
</dbReference>
<evidence type="ECO:0000256" key="13">
    <source>
        <dbReference type="ARBA" id="ARBA00065821"/>
    </source>
</evidence>
<feature type="compositionally biased region" description="Basic and acidic residues" evidence="17">
    <location>
        <begin position="1124"/>
        <end position="1146"/>
    </location>
</feature>
<keyword evidence="9 16" id="KW-0694">RNA-binding</keyword>
<keyword evidence="10" id="KW-0508">mRNA splicing</keyword>
<dbReference type="InterPro" id="IPR000690">
    <property type="entry name" value="Matrin/U1-C_Znf_C2H2"/>
</dbReference>
<keyword evidence="4" id="KW-0597">Phosphoprotein</keyword>
<evidence type="ECO:0000256" key="3">
    <source>
        <dbReference type="ARBA" id="ARBA00022490"/>
    </source>
</evidence>
<feature type="region of interest" description="Disordered" evidence="17">
    <location>
        <begin position="234"/>
        <end position="286"/>
    </location>
</feature>
<evidence type="ECO:0000256" key="14">
    <source>
        <dbReference type="ARBA" id="ARBA00067883"/>
    </source>
</evidence>
<dbReference type="InterPro" id="IPR034790">
    <property type="entry name" value="RBM20_RRM"/>
</dbReference>
<dbReference type="PROSITE" id="PS50102">
    <property type="entry name" value="RRM"/>
    <property type="match status" value="1"/>
</dbReference>
<dbReference type="OrthoDB" id="8949749at2759"/>
<dbReference type="InterPro" id="IPR012677">
    <property type="entry name" value="Nucleotide-bd_a/b_plait_sf"/>
</dbReference>
<dbReference type="Proteomes" id="UP000092124">
    <property type="component" value="Unassembled WGS sequence"/>
</dbReference>
<feature type="region of interest" description="Disordered" evidence="17">
    <location>
        <begin position="1029"/>
        <end position="1055"/>
    </location>
</feature>
<feature type="compositionally biased region" description="Basic and acidic residues" evidence="17">
    <location>
        <begin position="771"/>
        <end position="806"/>
    </location>
</feature>
<feature type="compositionally biased region" description="Polar residues" evidence="17">
    <location>
        <begin position="89"/>
        <end position="113"/>
    </location>
</feature>
<feature type="compositionally biased region" description="Basic and acidic residues" evidence="17">
    <location>
        <begin position="881"/>
        <end position="945"/>
    </location>
</feature>
<reference evidence="20 21" key="1">
    <citation type="submission" date="2016-06" db="EMBL/GenBank/DDBJ databases">
        <title>The Draft Genome Sequence and Annotation of the Desert Woodrat Neotoma lepida.</title>
        <authorList>
            <person name="Campbell M."/>
            <person name="Oakeson K.F."/>
            <person name="Yandell M."/>
            <person name="Halpert J.R."/>
            <person name="Dearing D."/>
        </authorList>
    </citation>
    <scope>NUCLEOTIDE SEQUENCE [LARGE SCALE GENOMIC DNA]</scope>
    <source>
        <strain evidence="20">417</strain>
        <tissue evidence="20">Liver</tissue>
    </source>
</reference>
<evidence type="ECO:0000256" key="10">
    <source>
        <dbReference type="ARBA" id="ARBA00023187"/>
    </source>
</evidence>
<evidence type="ECO:0000256" key="7">
    <source>
        <dbReference type="ARBA" id="ARBA00022771"/>
    </source>
</evidence>
<evidence type="ECO:0000256" key="16">
    <source>
        <dbReference type="PROSITE-ProRule" id="PRU00176"/>
    </source>
</evidence>
<feature type="region of interest" description="Disordered" evidence="17">
    <location>
        <begin position="1091"/>
        <end position="1157"/>
    </location>
</feature>
<evidence type="ECO:0000256" key="1">
    <source>
        <dbReference type="ARBA" id="ARBA00004123"/>
    </source>
</evidence>
<keyword evidence="21" id="KW-1185">Reference proteome</keyword>
<protein>
    <recommendedName>
        <fullName evidence="14">RNA-binding protein 20</fullName>
    </recommendedName>
    <alternativeName>
        <fullName evidence="15">RNA-binding motif protein 20</fullName>
    </alternativeName>
</protein>
<dbReference type="GO" id="GO:0060914">
    <property type="term" value="P:heart formation"/>
    <property type="evidence" value="ECO:0007669"/>
    <property type="project" value="UniProtKB-ARBA"/>
</dbReference>
<feature type="compositionally biased region" description="Basic and acidic residues" evidence="17">
    <location>
        <begin position="642"/>
        <end position="706"/>
    </location>
</feature>
<dbReference type="SMART" id="SM00360">
    <property type="entry name" value="RRM"/>
    <property type="match status" value="1"/>
</dbReference>
<dbReference type="SMART" id="SM00451">
    <property type="entry name" value="ZnF_U1"/>
    <property type="match status" value="1"/>
</dbReference>
<organism evidence="20 21">
    <name type="scientific">Neotoma lepida</name>
    <name type="common">Desert woodrat</name>
    <dbReference type="NCBI Taxonomy" id="56216"/>
    <lineage>
        <taxon>Eukaryota</taxon>
        <taxon>Metazoa</taxon>
        <taxon>Chordata</taxon>
        <taxon>Craniata</taxon>
        <taxon>Vertebrata</taxon>
        <taxon>Euteleostomi</taxon>
        <taxon>Mammalia</taxon>
        <taxon>Eutheria</taxon>
        <taxon>Euarchontoglires</taxon>
        <taxon>Glires</taxon>
        <taxon>Rodentia</taxon>
        <taxon>Myomorpha</taxon>
        <taxon>Muroidea</taxon>
        <taxon>Cricetidae</taxon>
        <taxon>Neotominae</taxon>
        <taxon>Neotoma</taxon>
    </lineage>
</organism>
<keyword evidence="5" id="KW-0507">mRNA processing</keyword>
<feature type="compositionally biased region" description="Polar residues" evidence="17">
    <location>
        <begin position="715"/>
        <end position="724"/>
    </location>
</feature>
<dbReference type="Gene3D" id="3.30.70.330">
    <property type="match status" value="1"/>
</dbReference>
<comment type="caution">
    <text evidence="20">The sequence shown here is derived from an EMBL/GenBank/DDBJ whole genome shotgun (WGS) entry which is preliminary data.</text>
</comment>
<comment type="subunit">
    <text evidence="13">Associates with components of the U1 and U2 U1 small nuclear ribonucleoprotein complexes.</text>
</comment>
<comment type="subcellular location">
    <subcellularLocation>
        <location evidence="2">Cytoplasm</location>
        <location evidence="2">Cytoplasmic ribonucleoprotein granule</location>
    </subcellularLocation>
    <subcellularLocation>
        <location evidence="1">Nucleus</location>
    </subcellularLocation>
</comment>
<evidence type="ECO:0000256" key="8">
    <source>
        <dbReference type="ARBA" id="ARBA00022833"/>
    </source>
</evidence>
<evidence type="ECO:0000256" key="12">
    <source>
        <dbReference type="ARBA" id="ARBA00057712"/>
    </source>
</evidence>
<keyword evidence="8" id="KW-0862">Zinc</keyword>
<dbReference type="GO" id="GO:0005634">
    <property type="term" value="C:nucleus"/>
    <property type="evidence" value="ECO:0007669"/>
    <property type="project" value="UniProtKB-SubCell"/>
</dbReference>
<dbReference type="PROSITE" id="PS50171">
    <property type="entry name" value="ZF_MATRIN"/>
    <property type="match status" value="1"/>
</dbReference>
<dbReference type="STRING" id="56216.A0A1A6H243"/>
<evidence type="ECO:0000256" key="9">
    <source>
        <dbReference type="ARBA" id="ARBA00022884"/>
    </source>
</evidence>
<dbReference type="GO" id="GO:0006397">
    <property type="term" value="P:mRNA processing"/>
    <property type="evidence" value="ECO:0007669"/>
    <property type="project" value="UniProtKB-KW"/>
</dbReference>
<evidence type="ECO:0000259" key="18">
    <source>
        <dbReference type="PROSITE" id="PS50102"/>
    </source>
</evidence>
<evidence type="ECO:0000256" key="5">
    <source>
        <dbReference type="ARBA" id="ARBA00022664"/>
    </source>
</evidence>
<feature type="compositionally biased region" description="Low complexity" evidence="17">
    <location>
        <begin position="598"/>
        <end position="609"/>
    </location>
</feature>
<evidence type="ECO:0000256" key="11">
    <source>
        <dbReference type="ARBA" id="ARBA00023242"/>
    </source>
</evidence>
<dbReference type="PANTHER" id="PTHR15592">
    <property type="entry name" value="MATRIN 3/NUCLEAR PROTEIN 220-RELATED"/>
    <property type="match status" value="1"/>
</dbReference>
<feature type="compositionally biased region" description="Basic and acidic residues" evidence="17">
    <location>
        <begin position="482"/>
        <end position="492"/>
    </location>
</feature>
<feature type="compositionally biased region" description="Basic and acidic residues" evidence="17">
    <location>
        <begin position="576"/>
        <end position="596"/>
    </location>
</feature>
<feature type="compositionally biased region" description="Low complexity" evidence="17">
    <location>
        <begin position="733"/>
        <end position="757"/>
    </location>
</feature>
<evidence type="ECO:0000256" key="17">
    <source>
        <dbReference type="SAM" id="MobiDB-lite"/>
    </source>
</evidence>
<dbReference type="CDD" id="cd12685">
    <property type="entry name" value="RRM_RBM20"/>
    <property type="match status" value="1"/>
</dbReference>
<keyword evidence="3" id="KW-0963">Cytoplasm</keyword>
<dbReference type="EMBL" id="LZPO01055085">
    <property type="protein sequence ID" value="OBS72658.1"/>
    <property type="molecule type" value="Genomic_DNA"/>
</dbReference>
<gene>
    <name evidence="20" type="ORF">A6R68_12769</name>
</gene>
<evidence type="ECO:0000256" key="15">
    <source>
        <dbReference type="ARBA" id="ARBA00075699"/>
    </source>
</evidence>
<keyword evidence="6" id="KW-0479">Metal-binding</keyword>
<evidence type="ECO:0000256" key="4">
    <source>
        <dbReference type="ARBA" id="ARBA00022553"/>
    </source>
</evidence>
<feature type="compositionally biased region" description="Basic and acidic residues" evidence="17">
    <location>
        <begin position="1261"/>
        <end position="1276"/>
    </location>
</feature>
<sequence length="1287" mass="143003">MLSAAKLLDKSPFSVSNQNPLLPSPASLQLAQLQAQLTLHRLKLAQTAVTNNTAAATVLNQVLSKVAMSQPLFNQLRHPSVLSTPHGPSGTQHATTIPSTRFPSNTIAFSPPSQARGPGPSVSLPSQPPNAVVVHPFSGVMPQTTAHPAVILGIGKAGPTPATAGFYEYGKANPSQAYGSETEGQPGFLPASASATASGSVTYEGHYSHTGQDSQAAFSKDFYGPNAQGSHVAGGFPAEQAGDMKGEVGGLLQGTNSQWESPPGFSGPNKPDIAAGPNLWPPPASQPYELYDPEEPTSDRTPPAFGVRLNNSKQGFSCSRRRAKEEQAMLSMRPLQAPELNDFHGVAPLHLPHICSICDKKVFDLKQFAQRNGAGRVVHICNLPEGSCTENDVINLGLPFGKVTNYILMKSTNQAFLEMAYTEAAQAMVQYYQEKSAMINGEKLLIRMSKRYKELQLKKPGKNVAAIIQDIHSQRERDMFREADRYGPERPRSRSPVSRSLSPRSHTPSFTSCSSSHSPPGPSRADWGNGRDSWEHSPYARREDDREPVPWRENGEDKRDRTDVWAHDRKHYPRQLDKAELDERLEGGRGHREKYLRSGSPSPLHSLSSYKGREDGYYRKEPKAKLDKHPKQQQEIPVRSRRKEETRLRETRHPQPEDSGKEDGLEPKITRAPEGAKSKQSEKSKAKRPDRDQEGADDKKESRMSENEVCDSGDVLNNQPSESTYGPERPRSRSPVSRSLSPRSHTPSFTSCSSSHSPPGPSRADWGNGRDSWEHSPYARREDDREPVPWRENGEDKRDRTDVWAHDRKHYPRQLDKAELDERLEGGRGHREKYLRSGSPSPLHSLSSYKGREDGYYRKEPKAKLDKHPKQQQEIPVRSRRKEETRLRETRHPQPEDSGKEDGLEPKITRAPEGAKSKQSEKSKAKRPDRDQEGADDKKESRMSENEEQDWESGSEAEGDSWYPTNMEELVTVDEVGEEDFIMEPDIPELEEIMPIAQKDKILPEICPCVTATLGLDLAKDFTEQGETIGNGDPEISFTLPRQLPSTSTSCPNDTDMEMPGLNLDAERKPAECATGLSLEVSDCCEKEARGAEGSDVRLAPTAQQMSSLQPADERARQSSPFLDDCKTKGSPEDGDHEVSPLEEKASPPTESDFQGQACQDALTEENSRYMEMKSLDVRSPEFTEAELKEPLSLPSWEPEDVFSELSIPLGVEFVVPRTGFYCKLCGLFYTSEEAAKVSHCRSAVHYRNLQKYLSQLAEESLKETEGTGSPSHEDSGIVPHFERKKL</sequence>
<feature type="compositionally biased region" description="Basic and acidic residues" evidence="17">
    <location>
        <begin position="813"/>
        <end position="835"/>
    </location>
</feature>
<accession>A0A1A6H243</accession>